<dbReference type="InterPro" id="IPR036249">
    <property type="entry name" value="Thioredoxin-like_sf"/>
</dbReference>
<dbReference type="EMBL" id="BMWX01000010">
    <property type="protein sequence ID" value="GGZ40683.1"/>
    <property type="molecule type" value="Genomic_DNA"/>
</dbReference>
<accession>A0A918QBS9</accession>
<dbReference type="Proteomes" id="UP000619457">
    <property type="component" value="Unassembled WGS sequence"/>
</dbReference>
<dbReference type="Pfam" id="PF14595">
    <property type="entry name" value="Thioredoxin_9"/>
    <property type="match status" value="1"/>
</dbReference>
<evidence type="ECO:0000313" key="1">
    <source>
        <dbReference type="EMBL" id="GGZ40683.1"/>
    </source>
</evidence>
<evidence type="ECO:0000313" key="2">
    <source>
        <dbReference type="Proteomes" id="UP000619457"/>
    </source>
</evidence>
<reference evidence="1" key="1">
    <citation type="journal article" date="2014" name="Int. J. Syst. Evol. Microbiol.">
        <title>Complete genome sequence of Corynebacterium casei LMG S-19264T (=DSM 44701T), isolated from a smear-ripened cheese.</title>
        <authorList>
            <consortium name="US DOE Joint Genome Institute (JGI-PGF)"/>
            <person name="Walter F."/>
            <person name="Albersmeier A."/>
            <person name="Kalinowski J."/>
            <person name="Ruckert C."/>
        </authorList>
    </citation>
    <scope>NUCLEOTIDE SEQUENCE</scope>
    <source>
        <strain evidence="1">KCTC 12368</strain>
    </source>
</reference>
<reference evidence="1" key="2">
    <citation type="submission" date="2020-09" db="EMBL/GenBank/DDBJ databases">
        <authorList>
            <person name="Sun Q."/>
            <person name="Kim S."/>
        </authorList>
    </citation>
    <scope>NUCLEOTIDE SEQUENCE</scope>
    <source>
        <strain evidence="1">KCTC 12368</strain>
    </source>
</reference>
<sequence length="206" mass="23843">MTDHSSLITRELLDRSMDYATYRNLIDTLLIENKTTGENHSEVMLDYTRINVQRMKRWDKTSKISEEAQSVVEAIDSPQTWLVLTEAWCGDAAQNMPYLEKLASLNPLLKVRYLLRDENPALMDAFLTNGARSIPKVIGLDEDSLEVLFDWGPRPKELQDLMLAYKQNPNGESPEDFKKSVHLWYAKNKNQHLEKEFVDLLSQKLV</sequence>
<gene>
    <name evidence="1" type="ORF">GCM10007049_37460</name>
</gene>
<proteinExistence type="predicted"/>
<dbReference type="RefSeq" id="WP_018473721.1">
    <property type="nucleotide sequence ID" value="NZ_BMWX01000010.1"/>
</dbReference>
<protein>
    <submittedName>
        <fullName evidence="1">Thioredoxin</fullName>
    </submittedName>
</protein>
<comment type="caution">
    <text evidence="1">The sequence shown here is derived from an EMBL/GenBank/DDBJ whole genome shotgun (WGS) entry which is preliminary data.</text>
</comment>
<dbReference type="Gene3D" id="3.40.30.10">
    <property type="entry name" value="Glutaredoxin"/>
    <property type="match status" value="1"/>
</dbReference>
<keyword evidence="2" id="KW-1185">Reference proteome</keyword>
<organism evidence="1 2">
    <name type="scientific">Echinicola pacifica</name>
    <dbReference type="NCBI Taxonomy" id="346377"/>
    <lineage>
        <taxon>Bacteria</taxon>
        <taxon>Pseudomonadati</taxon>
        <taxon>Bacteroidota</taxon>
        <taxon>Cytophagia</taxon>
        <taxon>Cytophagales</taxon>
        <taxon>Cyclobacteriaceae</taxon>
        <taxon>Echinicola</taxon>
    </lineage>
</organism>
<dbReference type="SUPFAM" id="SSF52833">
    <property type="entry name" value="Thioredoxin-like"/>
    <property type="match status" value="1"/>
</dbReference>
<name>A0A918QBS9_9BACT</name>
<dbReference type="AlphaFoldDB" id="A0A918QBS9"/>